<organism evidence="1 2">
    <name type="scientific">Trichinella spiralis</name>
    <name type="common">Trichina worm</name>
    <dbReference type="NCBI Taxonomy" id="6334"/>
    <lineage>
        <taxon>Eukaryota</taxon>
        <taxon>Metazoa</taxon>
        <taxon>Ecdysozoa</taxon>
        <taxon>Nematoda</taxon>
        <taxon>Enoplea</taxon>
        <taxon>Dorylaimia</taxon>
        <taxon>Trichinellida</taxon>
        <taxon>Trichinellidae</taxon>
        <taxon>Trichinella</taxon>
    </lineage>
</organism>
<feature type="non-terminal residue" evidence="1">
    <location>
        <position position="30"/>
    </location>
</feature>
<accession>A0A0V0Z1C5</accession>
<feature type="non-terminal residue" evidence="1">
    <location>
        <position position="1"/>
    </location>
</feature>
<sequence length="30" mass="3398">LNFGISSKLNWKNPKRTIISICAMMFNVGN</sequence>
<dbReference type="EMBL" id="JYDH01003176">
    <property type="protein sequence ID" value="KRY06329.1"/>
    <property type="molecule type" value="Genomic_DNA"/>
</dbReference>
<dbReference type="InParanoid" id="A0A0V0Z1C5"/>
<comment type="caution">
    <text evidence="1">The sequence shown here is derived from an EMBL/GenBank/DDBJ whole genome shotgun (WGS) entry which is preliminary data.</text>
</comment>
<protein>
    <submittedName>
        <fullName evidence="1">Uncharacterized protein</fullName>
    </submittedName>
</protein>
<proteinExistence type="predicted"/>
<evidence type="ECO:0000313" key="1">
    <source>
        <dbReference type="EMBL" id="KRY06329.1"/>
    </source>
</evidence>
<dbReference type="AlphaFoldDB" id="A0A0V0Z1C5"/>
<evidence type="ECO:0000313" key="2">
    <source>
        <dbReference type="Proteomes" id="UP000054776"/>
    </source>
</evidence>
<keyword evidence="2" id="KW-1185">Reference proteome</keyword>
<reference evidence="1 2" key="1">
    <citation type="submission" date="2015-01" db="EMBL/GenBank/DDBJ databases">
        <title>Evolution of Trichinella species and genotypes.</title>
        <authorList>
            <person name="Korhonen P.K."/>
            <person name="Edoardo P."/>
            <person name="Giuseppe L.R."/>
            <person name="Gasser R.B."/>
        </authorList>
    </citation>
    <scope>NUCLEOTIDE SEQUENCE [LARGE SCALE GENOMIC DNA]</scope>
    <source>
        <strain evidence="1">ISS3</strain>
    </source>
</reference>
<name>A0A0V0Z1C5_TRISP</name>
<gene>
    <name evidence="1" type="ORF">T01_14586</name>
</gene>
<dbReference type="Proteomes" id="UP000054776">
    <property type="component" value="Unassembled WGS sequence"/>
</dbReference>